<protein>
    <submittedName>
        <fullName evidence="1">DUF1579 domain-containing protein</fullName>
    </submittedName>
</protein>
<gene>
    <name evidence="1" type="ORF">M2650_01765</name>
</gene>
<dbReference type="RefSeq" id="WP_249470425.1">
    <property type="nucleotide sequence ID" value="NZ_JAMBEP010000001.1"/>
</dbReference>
<evidence type="ECO:0000313" key="2">
    <source>
        <dbReference type="Proteomes" id="UP001431217"/>
    </source>
</evidence>
<organism evidence="1 2">
    <name type="scientific">Luteimonas galliterrae</name>
    <dbReference type="NCBI Taxonomy" id="2940486"/>
    <lineage>
        <taxon>Bacteria</taxon>
        <taxon>Pseudomonadati</taxon>
        <taxon>Pseudomonadota</taxon>
        <taxon>Gammaproteobacteria</taxon>
        <taxon>Lysobacterales</taxon>
        <taxon>Lysobacteraceae</taxon>
        <taxon>Luteimonas</taxon>
    </lineage>
</organism>
<accession>A0ABT0MET0</accession>
<comment type="caution">
    <text evidence="1">The sequence shown here is derived from an EMBL/GenBank/DDBJ whole genome shotgun (WGS) entry which is preliminary data.</text>
</comment>
<keyword evidence="2" id="KW-1185">Reference proteome</keyword>
<reference evidence="1 2" key="1">
    <citation type="submission" date="2022-05" db="EMBL/GenBank/DDBJ databases">
        <title>Luteimonas sp. SX5, whole genome shotgun sequencing project.</title>
        <authorList>
            <person name="Zhao G."/>
            <person name="Shen L."/>
        </authorList>
    </citation>
    <scope>NUCLEOTIDE SEQUENCE [LARGE SCALE GENOMIC DNA]</scope>
    <source>
        <strain evidence="1 2">SX5</strain>
    </source>
</reference>
<name>A0ABT0MET0_9GAMM</name>
<proteinExistence type="predicted"/>
<sequence length="161" mass="17817">MKRVVDQPLDGGRMADSNNYRAAELPLTPHPALKRLAHLIGTWKNEGGAPGTSAYRMGLGGHYLIQEFETTTPSGRKLTGIEYVAWDDDTQTLRSHLMADDGSNFTYTHQVDDDGTHWTWFGDKGAKNFFKGRLSEDGKTIAGRWQWPGGGFDAISTKVSD</sequence>
<evidence type="ECO:0000313" key="1">
    <source>
        <dbReference type="EMBL" id="MCL1633374.1"/>
    </source>
</evidence>
<dbReference type="Proteomes" id="UP001431217">
    <property type="component" value="Unassembled WGS sequence"/>
</dbReference>
<dbReference type="EMBL" id="JAMBEP010000001">
    <property type="protein sequence ID" value="MCL1633374.1"/>
    <property type="molecule type" value="Genomic_DNA"/>
</dbReference>